<evidence type="ECO:0000313" key="3">
    <source>
        <dbReference type="EMBL" id="CEM22744.1"/>
    </source>
</evidence>
<feature type="signal peptide" evidence="2">
    <location>
        <begin position="1"/>
        <end position="17"/>
    </location>
</feature>
<dbReference type="InParanoid" id="A0A0G4G3K8"/>
<name>A0A0G4G3K8_VITBC</name>
<evidence type="ECO:0000256" key="1">
    <source>
        <dbReference type="SAM" id="MobiDB-lite"/>
    </source>
</evidence>
<keyword evidence="2" id="KW-0732">Signal</keyword>
<dbReference type="EMBL" id="CDMY01000557">
    <property type="protein sequence ID" value="CEM22744.1"/>
    <property type="molecule type" value="Genomic_DNA"/>
</dbReference>
<feature type="compositionally biased region" description="Polar residues" evidence="1">
    <location>
        <begin position="1066"/>
        <end position="1078"/>
    </location>
</feature>
<dbReference type="InterPro" id="IPR011050">
    <property type="entry name" value="Pectin_lyase_fold/virulence"/>
</dbReference>
<dbReference type="PANTHER" id="PTHR36453:SF1">
    <property type="entry name" value="RIGHT HANDED BETA HELIX DOMAIN-CONTAINING PROTEIN"/>
    <property type="match status" value="1"/>
</dbReference>
<dbReference type="InterPro" id="IPR006626">
    <property type="entry name" value="PbH1"/>
</dbReference>
<accession>A0A0G4G3K8</accession>
<feature type="chain" id="PRO_5005190150" description="Right handed beta helix domain-containing protein" evidence="2">
    <location>
        <begin position="18"/>
        <end position="1378"/>
    </location>
</feature>
<protein>
    <recommendedName>
        <fullName evidence="5">Right handed beta helix domain-containing protein</fullName>
    </recommendedName>
</protein>
<dbReference type="Proteomes" id="UP000041254">
    <property type="component" value="Unassembled WGS sequence"/>
</dbReference>
<feature type="compositionally biased region" description="Low complexity" evidence="1">
    <location>
        <begin position="1117"/>
        <end position="1148"/>
    </location>
</feature>
<feature type="region of interest" description="Disordered" evidence="1">
    <location>
        <begin position="1054"/>
        <end position="1152"/>
    </location>
</feature>
<dbReference type="VEuPathDB" id="CryptoDB:Vbra_9648"/>
<evidence type="ECO:0000313" key="4">
    <source>
        <dbReference type="Proteomes" id="UP000041254"/>
    </source>
</evidence>
<organism evidence="3 4">
    <name type="scientific">Vitrella brassicaformis (strain CCMP3155)</name>
    <dbReference type="NCBI Taxonomy" id="1169540"/>
    <lineage>
        <taxon>Eukaryota</taxon>
        <taxon>Sar</taxon>
        <taxon>Alveolata</taxon>
        <taxon>Colpodellida</taxon>
        <taxon>Vitrellaceae</taxon>
        <taxon>Vitrella</taxon>
    </lineage>
</organism>
<dbReference type="SMART" id="SM00710">
    <property type="entry name" value="PbH1"/>
    <property type="match status" value="3"/>
</dbReference>
<evidence type="ECO:0008006" key="5">
    <source>
        <dbReference type="Google" id="ProtNLM"/>
    </source>
</evidence>
<dbReference type="SUPFAM" id="SSF51126">
    <property type="entry name" value="Pectin lyase-like"/>
    <property type="match status" value="1"/>
</dbReference>
<dbReference type="PhylomeDB" id="A0A0G4G3K8"/>
<keyword evidence="4" id="KW-1185">Reference proteome</keyword>
<gene>
    <name evidence="3" type="ORF">Vbra_9648</name>
</gene>
<dbReference type="PANTHER" id="PTHR36453">
    <property type="entry name" value="SECRETED PROTEIN-RELATED"/>
    <property type="match status" value="1"/>
</dbReference>
<dbReference type="STRING" id="1169540.A0A0G4G3K8"/>
<reference evidence="3 4" key="1">
    <citation type="submission" date="2014-11" db="EMBL/GenBank/DDBJ databases">
        <authorList>
            <person name="Zhu J."/>
            <person name="Qi W."/>
            <person name="Song R."/>
        </authorList>
    </citation>
    <scope>NUCLEOTIDE SEQUENCE [LARGE SCALE GENOMIC DNA]</scope>
</reference>
<sequence length="1378" mass="152457">MVFPWLFVISLFCPAAGVPACPALDAWPPLAEKWLSLGSYSFNSLTSESSLAWVANGVTASISIINGDATIAMGQEQAAYFDMDFDEAGKCRFHPREFAKCTSKSEFLERHQTQRIRADEIQGPSNARVGSLIVFREQGVLKGAITYTDGNDNYIQLTDETFPLADDGKEHEYIFGVPTISNSDGTGRIFLCEDGVTLIEKNNLNIVTTVVTVVRVGYSLWGQHTRGSLILHHLQFLVPELPDLYVNAETGDDANDGTTPASPLATAVRAAEIARAGTTIHLAPGTYRGPLKLRGNGRSQKALKFVGEANKTAIVGSLRADSLQWSHHDGNIYEADVSEVYDSWKLTKLPRIVCEVDSAMPGVCRQRYYIARSPNYHEPGPPYAYKHIQYWYMADGGAGVPSCTPAPPGRNRWCDEDLWSYTELTDVDHFPDDGNGSYAIPPPGIQPAANLKTLPDLKGAKIFINDGRSGFWTKRFQVATHSKQAGKLIINEDFFCRDPEIICIRAYAQYFVYDKLNLLDSPGEYWFDEANQRLYMWKNDGVDWSEIEIMGDVDSSDEATGIDLSGKSFITIDGVRVAFFRRGVIESGKEGEPLSQHVTLTNCHFHAISEDGIRLFRTLDSNVPGRKTQMLTITNNVFSEIDEFAIWSGPSFLQTDGSSEQGRDPTNAEVSIRDLYVAHNYFTRISFHYKNPFTQRMFGPAAVSFMAATNITFVHNVIEYVGGYALSMRYVKHGSDGTPYATADDVRYGENLAAWNEMRMASLVKADSGIIAVSGAKPFNTLFYENHMDNTFGWTGTGSRKDSPMGAGSGMYQEWIAGGVYFRNVVWNVVEKAFTYHCSEEMECHVIFLNNMLARARRCVKQDERQQSIPAKSFTLHNNLFVSCSEATDFDRPDSPPFSRDWFDVDYNMYYDIRYEDGSPGLVLHLEHGPKSDREEFTYNTLADLSAASSGTWLEGWEAHGSETAYIGHNYRQQNLPPHTNDVNTAPYISHDKEWFKTQPAQRGASNPSFPAELERLLRRYDICVPMAEDETTLTVGPYSSGEDKCFKGIGKLGGAPNLGERPTTLELSTQEPTTLEPTTDAPRTDAPSTEQPKLEQPSTEQPSTDAPSTDEPSTQEPTTLEPTTDAPTTDAPTTDAPSTEQQVVPASSPLPYPCPSLSSKWPSLGQTTIFGQYTFDDEPTMWTFGGTTANIVRTNGRAEITLAAADEAYMDLNFANTADMNYAAVVFTVTWSEMQLTPVAGGLFHNHIKQRGFEIVRMAELAPTFARAVSFIVYRDTSGALGGIIGYNEGHPSGPFIDGSYNPLVDNFFLLKDDSEPHTYAVGYALPTGDIFVCEDGSTIFQKTNLAIWPSTVRRVRVGHAAWADEAIAAVLSCASV</sequence>
<dbReference type="OrthoDB" id="5946820at2759"/>
<dbReference type="Gene3D" id="2.160.20.10">
    <property type="entry name" value="Single-stranded right-handed beta-helix, Pectin lyase-like"/>
    <property type="match status" value="2"/>
</dbReference>
<dbReference type="InterPro" id="IPR012334">
    <property type="entry name" value="Pectin_lyas_fold"/>
</dbReference>
<evidence type="ECO:0000256" key="2">
    <source>
        <dbReference type="SAM" id="SignalP"/>
    </source>
</evidence>
<proteinExistence type="predicted"/>
<feature type="compositionally biased region" description="Polar residues" evidence="1">
    <location>
        <begin position="1087"/>
        <end position="1116"/>
    </location>
</feature>